<dbReference type="Pfam" id="PF04542">
    <property type="entry name" value="Sigma70_r2"/>
    <property type="match status" value="1"/>
</dbReference>
<sequence length="197" mass="22427">MKTEIQSRSDITAEAEKQLIQACTQNHPAWEDQLISWLSGNGAWLQRHCVALLGNSTDAEDAVQEITLKVIRAISRFEGRSSLRTWVSRIADNHCFTLIKKKSSRTLNEHLRHCLTLAEEDRHTEAAPDANEDSTGQVHSTLDRLTSTNREILELRYFEELSIKQMATALNLTQSATKMRLYRAMDVFKINFQNVAA</sequence>
<dbReference type="Gene3D" id="1.10.10.10">
    <property type="entry name" value="Winged helix-like DNA-binding domain superfamily/Winged helix DNA-binding domain"/>
    <property type="match status" value="1"/>
</dbReference>
<dbReference type="PANTHER" id="PTHR43133:SF8">
    <property type="entry name" value="RNA POLYMERASE SIGMA FACTOR HI_1459-RELATED"/>
    <property type="match status" value="1"/>
</dbReference>
<evidence type="ECO:0000313" key="9">
    <source>
        <dbReference type="Proteomes" id="UP000250079"/>
    </source>
</evidence>
<dbReference type="Proteomes" id="UP000250079">
    <property type="component" value="Chromosome"/>
</dbReference>
<dbReference type="Pfam" id="PF08281">
    <property type="entry name" value="Sigma70_r4_2"/>
    <property type="match status" value="1"/>
</dbReference>
<dbReference type="EMBL" id="CP018632">
    <property type="protein sequence ID" value="ASJ76578.1"/>
    <property type="molecule type" value="Genomic_DNA"/>
</dbReference>
<dbReference type="GO" id="GO:0006352">
    <property type="term" value="P:DNA-templated transcription initiation"/>
    <property type="evidence" value="ECO:0007669"/>
    <property type="project" value="InterPro"/>
</dbReference>
<dbReference type="SUPFAM" id="SSF88659">
    <property type="entry name" value="Sigma3 and sigma4 domains of RNA polymerase sigma factors"/>
    <property type="match status" value="1"/>
</dbReference>
<dbReference type="InterPro" id="IPR007627">
    <property type="entry name" value="RNA_pol_sigma70_r2"/>
</dbReference>
<organism evidence="8 9">
    <name type="scientific">Granulosicoccus antarcticus IMCC3135</name>
    <dbReference type="NCBI Taxonomy" id="1192854"/>
    <lineage>
        <taxon>Bacteria</taxon>
        <taxon>Pseudomonadati</taxon>
        <taxon>Pseudomonadota</taxon>
        <taxon>Gammaproteobacteria</taxon>
        <taxon>Chromatiales</taxon>
        <taxon>Granulosicoccaceae</taxon>
        <taxon>Granulosicoccus</taxon>
    </lineage>
</organism>
<dbReference type="GO" id="GO:0003677">
    <property type="term" value="F:DNA binding"/>
    <property type="evidence" value="ECO:0007669"/>
    <property type="project" value="UniProtKB-KW"/>
</dbReference>
<evidence type="ECO:0000259" key="6">
    <source>
        <dbReference type="Pfam" id="PF04542"/>
    </source>
</evidence>
<dbReference type="GO" id="GO:0016987">
    <property type="term" value="F:sigma factor activity"/>
    <property type="evidence" value="ECO:0007669"/>
    <property type="project" value="UniProtKB-KW"/>
</dbReference>
<dbReference type="InterPro" id="IPR036388">
    <property type="entry name" value="WH-like_DNA-bd_sf"/>
</dbReference>
<feature type="domain" description="RNA polymerase sigma factor 70 region 4 type 2" evidence="7">
    <location>
        <begin position="137"/>
        <end position="185"/>
    </location>
</feature>
<accession>A0A2Z2P2M3</accession>
<evidence type="ECO:0000259" key="7">
    <source>
        <dbReference type="Pfam" id="PF08281"/>
    </source>
</evidence>
<comment type="similarity">
    <text evidence="1">Belongs to the sigma-70 factor family. ECF subfamily.</text>
</comment>
<evidence type="ECO:0000256" key="3">
    <source>
        <dbReference type="ARBA" id="ARBA00023082"/>
    </source>
</evidence>
<dbReference type="OrthoDB" id="9803470at2"/>
<evidence type="ECO:0000256" key="1">
    <source>
        <dbReference type="ARBA" id="ARBA00010641"/>
    </source>
</evidence>
<evidence type="ECO:0000256" key="5">
    <source>
        <dbReference type="ARBA" id="ARBA00023163"/>
    </source>
</evidence>
<dbReference type="RefSeq" id="WP_088921339.1">
    <property type="nucleotide sequence ID" value="NZ_CP018632.1"/>
</dbReference>
<gene>
    <name evidence="8" type="primary">sigG</name>
    <name evidence="8" type="ORF">IMCC3135_32665</name>
</gene>
<dbReference type="InterPro" id="IPR039425">
    <property type="entry name" value="RNA_pol_sigma-70-like"/>
</dbReference>
<dbReference type="Gene3D" id="1.10.1740.10">
    <property type="match status" value="1"/>
</dbReference>
<dbReference type="InterPro" id="IPR013249">
    <property type="entry name" value="RNA_pol_sigma70_r4_t2"/>
</dbReference>
<keyword evidence="9" id="KW-1185">Reference proteome</keyword>
<dbReference type="NCBIfam" id="TIGR02937">
    <property type="entry name" value="sigma70-ECF"/>
    <property type="match status" value="1"/>
</dbReference>
<dbReference type="SUPFAM" id="SSF88946">
    <property type="entry name" value="Sigma2 domain of RNA polymerase sigma factors"/>
    <property type="match status" value="1"/>
</dbReference>
<reference evidence="8 9" key="1">
    <citation type="submission" date="2016-12" db="EMBL/GenBank/DDBJ databases">
        <authorList>
            <person name="Song W.-J."/>
            <person name="Kurnit D.M."/>
        </authorList>
    </citation>
    <scope>NUCLEOTIDE SEQUENCE [LARGE SCALE GENOMIC DNA]</scope>
    <source>
        <strain evidence="8 9">IMCC3135</strain>
    </source>
</reference>
<dbReference type="InterPro" id="IPR013324">
    <property type="entry name" value="RNA_pol_sigma_r3/r4-like"/>
</dbReference>
<keyword evidence="2" id="KW-0805">Transcription regulation</keyword>
<evidence type="ECO:0000313" key="8">
    <source>
        <dbReference type="EMBL" id="ASJ76578.1"/>
    </source>
</evidence>
<dbReference type="PANTHER" id="PTHR43133">
    <property type="entry name" value="RNA POLYMERASE ECF-TYPE SIGMA FACTO"/>
    <property type="match status" value="1"/>
</dbReference>
<dbReference type="CDD" id="cd06171">
    <property type="entry name" value="Sigma70_r4"/>
    <property type="match status" value="1"/>
</dbReference>
<keyword evidence="3" id="KW-0731">Sigma factor</keyword>
<dbReference type="KEGG" id="gai:IMCC3135_32665"/>
<dbReference type="AlphaFoldDB" id="A0A2Z2P2M3"/>
<protein>
    <submittedName>
        <fullName evidence="8">ECF RNA polymerase sigma factor SigG</fullName>
    </submittedName>
</protein>
<name>A0A2Z2P2M3_9GAMM</name>
<keyword evidence="5" id="KW-0804">Transcription</keyword>
<dbReference type="InterPro" id="IPR013325">
    <property type="entry name" value="RNA_pol_sigma_r2"/>
</dbReference>
<feature type="domain" description="RNA polymerase sigma-70 region 2" evidence="6">
    <location>
        <begin position="42"/>
        <end position="103"/>
    </location>
</feature>
<evidence type="ECO:0000256" key="4">
    <source>
        <dbReference type="ARBA" id="ARBA00023125"/>
    </source>
</evidence>
<dbReference type="InterPro" id="IPR014284">
    <property type="entry name" value="RNA_pol_sigma-70_dom"/>
</dbReference>
<proteinExistence type="inferred from homology"/>
<evidence type="ECO:0000256" key="2">
    <source>
        <dbReference type="ARBA" id="ARBA00023015"/>
    </source>
</evidence>
<keyword evidence="4" id="KW-0238">DNA-binding</keyword>